<gene>
    <name evidence="2" type="ORF">ADN00_04625</name>
</gene>
<dbReference type="RefSeq" id="WP_075061786.1">
    <property type="nucleotide sequence ID" value="NZ_LGCL01000015.1"/>
</dbReference>
<feature type="transmembrane region" description="Helical" evidence="1">
    <location>
        <begin position="51"/>
        <end position="73"/>
    </location>
</feature>
<dbReference type="AlphaFoldDB" id="A0A0P6XAK8"/>
<dbReference type="STRING" id="1134406.ADN00_04625"/>
<keyword evidence="1" id="KW-1133">Transmembrane helix</keyword>
<keyword evidence="1" id="KW-0472">Membrane</keyword>
<keyword evidence="1" id="KW-0812">Transmembrane</keyword>
<dbReference type="InterPro" id="IPR007403">
    <property type="entry name" value="DUF456"/>
</dbReference>
<dbReference type="OrthoDB" id="165408at2"/>
<evidence type="ECO:0000313" key="3">
    <source>
        <dbReference type="Proteomes" id="UP000050417"/>
    </source>
</evidence>
<dbReference type="PANTHER" id="PTHR39165:SF1">
    <property type="entry name" value="DUF456 DOMAIN-CONTAINING PROTEIN"/>
    <property type="match status" value="1"/>
</dbReference>
<evidence type="ECO:0000256" key="1">
    <source>
        <dbReference type="SAM" id="Phobius"/>
    </source>
</evidence>
<dbReference type="EMBL" id="LGCL01000015">
    <property type="protein sequence ID" value="KPL79145.1"/>
    <property type="molecule type" value="Genomic_DNA"/>
</dbReference>
<dbReference type="PANTHER" id="PTHR39165">
    <property type="entry name" value="IG HYPOTHETICAL 17883"/>
    <property type="match status" value="1"/>
</dbReference>
<proteinExistence type="predicted"/>
<sequence length="172" mass="18064">MVDWTSVGTFTLQVITFATMLGGLFSLVVVVIPGLTIIWAAALVYGLVTGFTWQSGVLFAFITILMLVGNVIDNILMGAGARAQGASWLGIGAALVAAVAGSLLVPPFGGLVAALLALFVVEVIRVRDWRKALDSTRSMALGCGWSVAARMGIGGMMIGWWLVWALVLPQIV</sequence>
<reference evidence="2 3" key="1">
    <citation type="submission" date="2015-07" db="EMBL/GenBank/DDBJ databases">
        <title>Genome sequence of Ornatilinea apprima DSM 23815.</title>
        <authorList>
            <person name="Hemp J."/>
            <person name="Ward L.M."/>
            <person name="Pace L.A."/>
            <person name="Fischer W.W."/>
        </authorList>
    </citation>
    <scope>NUCLEOTIDE SEQUENCE [LARGE SCALE GENOMIC DNA]</scope>
    <source>
        <strain evidence="2 3">P3M-1</strain>
    </source>
</reference>
<feature type="transmembrane region" description="Helical" evidence="1">
    <location>
        <begin position="110"/>
        <end position="126"/>
    </location>
</feature>
<dbReference type="Pfam" id="PF04306">
    <property type="entry name" value="DUF456"/>
    <property type="match status" value="1"/>
</dbReference>
<organism evidence="2 3">
    <name type="scientific">Ornatilinea apprima</name>
    <dbReference type="NCBI Taxonomy" id="1134406"/>
    <lineage>
        <taxon>Bacteria</taxon>
        <taxon>Bacillati</taxon>
        <taxon>Chloroflexota</taxon>
        <taxon>Anaerolineae</taxon>
        <taxon>Anaerolineales</taxon>
        <taxon>Anaerolineaceae</taxon>
        <taxon>Ornatilinea</taxon>
    </lineage>
</organism>
<dbReference type="Proteomes" id="UP000050417">
    <property type="component" value="Unassembled WGS sequence"/>
</dbReference>
<feature type="transmembrane region" description="Helical" evidence="1">
    <location>
        <begin position="12"/>
        <end position="45"/>
    </location>
</feature>
<feature type="transmembrane region" description="Helical" evidence="1">
    <location>
        <begin position="85"/>
        <end position="104"/>
    </location>
</feature>
<feature type="transmembrane region" description="Helical" evidence="1">
    <location>
        <begin position="147"/>
        <end position="167"/>
    </location>
</feature>
<accession>A0A0P6XAK8</accession>
<keyword evidence="3" id="KW-1185">Reference proteome</keyword>
<evidence type="ECO:0000313" key="2">
    <source>
        <dbReference type="EMBL" id="KPL79145.1"/>
    </source>
</evidence>
<evidence type="ECO:0008006" key="4">
    <source>
        <dbReference type="Google" id="ProtNLM"/>
    </source>
</evidence>
<comment type="caution">
    <text evidence="2">The sequence shown here is derived from an EMBL/GenBank/DDBJ whole genome shotgun (WGS) entry which is preliminary data.</text>
</comment>
<name>A0A0P6XAK8_9CHLR</name>
<protein>
    <recommendedName>
        <fullName evidence="4">DUF456 domain-containing protein</fullName>
    </recommendedName>
</protein>